<dbReference type="InterPro" id="IPR008320">
    <property type="entry name" value="UCP032025"/>
</dbReference>
<dbReference type="EMBL" id="BMCT01000001">
    <property type="protein sequence ID" value="GGF55596.1"/>
    <property type="molecule type" value="Genomic_DNA"/>
</dbReference>
<evidence type="ECO:0000313" key="1">
    <source>
        <dbReference type="EMBL" id="GGF55596.1"/>
    </source>
</evidence>
<comment type="caution">
    <text evidence="1">The sequence shown here is derived from an EMBL/GenBank/DDBJ whole genome shotgun (WGS) entry which is preliminary data.</text>
</comment>
<gene>
    <name evidence="1" type="ORF">GCM10007301_14070</name>
</gene>
<dbReference type="RefSeq" id="WP_188576623.1">
    <property type="nucleotide sequence ID" value="NZ_BMCT01000001.1"/>
</dbReference>
<dbReference type="Proteomes" id="UP000606044">
    <property type="component" value="Unassembled WGS sequence"/>
</dbReference>
<protein>
    <submittedName>
        <fullName evidence="1">Lysophospholipase</fullName>
    </submittedName>
</protein>
<keyword evidence="2" id="KW-1185">Reference proteome</keyword>
<reference evidence="1" key="2">
    <citation type="submission" date="2020-09" db="EMBL/GenBank/DDBJ databases">
        <authorList>
            <person name="Sun Q."/>
            <person name="Sedlacek I."/>
        </authorList>
    </citation>
    <scope>NUCLEOTIDE SEQUENCE</scope>
    <source>
        <strain evidence="1">CCM 7897</strain>
    </source>
</reference>
<reference evidence="1" key="1">
    <citation type="journal article" date="2014" name="Int. J. Syst. Evol. Microbiol.">
        <title>Complete genome sequence of Corynebacterium casei LMG S-19264T (=DSM 44701T), isolated from a smear-ripened cheese.</title>
        <authorList>
            <consortium name="US DOE Joint Genome Institute (JGI-PGF)"/>
            <person name="Walter F."/>
            <person name="Albersmeier A."/>
            <person name="Kalinowski J."/>
            <person name="Ruckert C."/>
        </authorList>
    </citation>
    <scope>NUCLEOTIDE SEQUENCE</scope>
    <source>
        <strain evidence="1">CCM 7897</strain>
    </source>
</reference>
<dbReference type="PIRSF" id="PIRSF032025">
    <property type="entry name" value="UCP032025"/>
    <property type="match status" value="1"/>
</dbReference>
<dbReference type="AlphaFoldDB" id="A0A917BR44"/>
<dbReference type="Pfam" id="PF07370">
    <property type="entry name" value="DUF1489"/>
    <property type="match status" value="1"/>
</dbReference>
<organism evidence="1 2">
    <name type="scientific">Azorhizobium oxalatiphilum</name>
    <dbReference type="NCBI Taxonomy" id="980631"/>
    <lineage>
        <taxon>Bacteria</taxon>
        <taxon>Pseudomonadati</taxon>
        <taxon>Pseudomonadota</taxon>
        <taxon>Alphaproteobacteria</taxon>
        <taxon>Hyphomicrobiales</taxon>
        <taxon>Xanthobacteraceae</taxon>
        <taxon>Azorhizobium</taxon>
    </lineage>
</organism>
<evidence type="ECO:0000313" key="2">
    <source>
        <dbReference type="Proteomes" id="UP000606044"/>
    </source>
</evidence>
<sequence>MTTPLHLLKLCVGATSVADLEEWIELRLAQRKAAREPVEQWHTTRMVPTRVDELINGGSLYWVIKGEILCRQTLVDVRPFTDGEGIRRCHLVLDPEVIKVSPRPSRPFQGWRYLKDKEKPADLNAGRGGGEALPEEMQRELRALGLM</sequence>
<proteinExistence type="predicted"/>
<name>A0A917BR44_9HYPH</name>
<accession>A0A917BR44</accession>